<evidence type="ECO:0000259" key="5">
    <source>
        <dbReference type="PROSITE" id="PS50983"/>
    </source>
</evidence>
<dbReference type="EMBL" id="CP011853">
    <property type="protein sequence ID" value="ALG84877.1"/>
    <property type="molecule type" value="Genomic_DNA"/>
</dbReference>
<dbReference type="AlphaFoldDB" id="A0A0N9NCS5"/>
<reference evidence="7" key="1">
    <citation type="submission" date="2015-06" db="EMBL/GenBank/DDBJ databases">
        <title>Complete genome sequence and metabolic analysis of phthalate degradation pathway in Gordonia sp. QH-11.</title>
        <authorList>
            <person name="Jin D."/>
            <person name="Kong X."/>
            <person name="Bai Z."/>
        </authorList>
    </citation>
    <scope>NUCLEOTIDE SEQUENCE [LARGE SCALE GENOMIC DNA]</scope>
    <source>
        <strain evidence="7">QH-11</strain>
    </source>
</reference>
<protein>
    <submittedName>
        <fullName evidence="6">Iron siderophore-binding protein</fullName>
    </submittedName>
</protein>
<evidence type="ECO:0000256" key="1">
    <source>
        <dbReference type="ARBA" id="ARBA00004196"/>
    </source>
</evidence>
<dbReference type="GO" id="GO:1901678">
    <property type="term" value="P:iron coordination entity transport"/>
    <property type="evidence" value="ECO:0007669"/>
    <property type="project" value="UniProtKB-ARBA"/>
</dbReference>
<dbReference type="Pfam" id="PF01497">
    <property type="entry name" value="Peripla_BP_2"/>
    <property type="match status" value="1"/>
</dbReference>
<organism evidence="6 7">
    <name type="scientific">Gordonia phthalatica</name>
    <dbReference type="NCBI Taxonomy" id="1136941"/>
    <lineage>
        <taxon>Bacteria</taxon>
        <taxon>Bacillati</taxon>
        <taxon>Actinomycetota</taxon>
        <taxon>Actinomycetes</taxon>
        <taxon>Mycobacteriales</taxon>
        <taxon>Gordoniaceae</taxon>
        <taxon>Gordonia</taxon>
    </lineage>
</organism>
<reference evidence="6 7" key="2">
    <citation type="journal article" date="2017" name="Int. J. Syst. Evol. Microbiol.">
        <title>Gordonia phthalatica sp. nov., a di-n-butyl phthalate-degrading bacterium isolated from activated sludge.</title>
        <authorList>
            <person name="Jin D."/>
            <person name="Kong X."/>
            <person name="Jia M."/>
            <person name="Yu X."/>
            <person name="Wang X."/>
            <person name="Zhuang X."/>
            <person name="Deng Y."/>
            <person name="Bai Z."/>
        </authorList>
    </citation>
    <scope>NUCLEOTIDE SEQUENCE [LARGE SCALE GENOMIC DNA]</scope>
    <source>
        <strain evidence="6 7">QH-11</strain>
    </source>
</reference>
<gene>
    <name evidence="6" type="ORF">ACH46_10650</name>
</gene>
<proteinExistence type="inferred from homology"/>
<dbReference type="InterPro" id="IPR002491">
    <property type="entry name" value="ABC_transptr_periplasmic_BD"/>
</dbReference>
<dbReference type="RefSeq" id="WP_062392875.1">
    <property type="nucleotide sequence ID" value="NZ_CP011853.1"/>
</dbReference>
<dbReference type="STRING" id="1136941.ACH46_10650"/>
<dbReference type="PROSITE" id="PS50983">
    <property type="entry name" value="FE_B12_PBP"/>
    <property type="match status" value="1"/>
</dbReference>
<evidence type="ECO:0000256" key="2">
    <source>
        <dbReference type="ARBA" id="ARBA00008814"/>
    </source>
</evidence>
<keyword evidence="7" id="KW-1185">Reference proteome</keyword>
<dbReference type="CDD" id="cd01146">
    <property type="entry name" value="FhuD"/>
    <property type="match status" value="1"/>
</dbReference>
<sequence>MTSPSLARRSVIAVAGLIAVLALLLSACGSSSSDGAAAGGDPYTVKHAMGSTELPGVPERIVVLDSPHLDALVSLGITPVGAPEVRVGEGFPAYLADKLTGTESIGGIAEPDIDAIANLAPDLIIGAKVRHEAVYDQLSAIAPTVFSENSGTDWTEQATITAAAVDKTDEMADLLRRLDQRAVEVGEKVGAKGKTASIVRFRPDNFRLYGPHTFSGSLLTKMGFELGERNWNEYSMMELSPELYEQIDGDVAFYMSPGGNPDASSQKTITQLWSGIPAVKANKAFEVEDDTWMVGIGVTGAGLVLDQVEDLLA</sequence>
<keyword evidence="3" id="KW-0813">Transport</keyword>
<feature type="domain" description="Fe/B12 periplasmic-binding" evidence="5">
    <location>
        <begin position="60"/>
        <end position="313"/>
    </location>
</feature>
<evidence type="ECO:0000256" key="3">
    <source>
        <dbReference type="ARBA" id="ARBA00022448"/>
    </source>
</evidence>
<name>A0A0N9NCS5_9ACTN</name>
<dbReference type="PROSITE" id="PS51318">
    <property type="entry name" value="TAT"/>
    <property type="match status" value="1"/>
</dbReference>
<dbReference type="InterPro" id="IPR051313">
    <property type="entry name" value="Bact_iron-sidero_bind"/>
</dbReference>
<evidence type="ECO:0000256" key="4">
    <source>
        <dbReference type="ARBA" id="ARBA00022729"/>
    </source>
</evidence>
<keyword evidence="4" id="KW-0732">Signal</keyword>
<dbReference type="Proteomes" id="UP000063789">
    <property type="component" value="Chromosome"/>
</dbReference>
<dbReference type="PANTHER" id="PTHR30532">
    <property type="entry name" value="IRON III DICITRATE-BINDING PERIPLASMIC PROTEIN"/>
    <property type="match status" value="1"/>
</dbReference>
<comment type="similarity">
    <text evidence="2">Belongs to the bacterial solute-binding protein 8 family.</text>
</comment>
<dbReference type="SUPFAM" id="SSF53807">
    <property type="entry name" value="Helical backbone' metal receptor"/>
    <property type="match status" value="1"/>
</dbReference>
<dbReference type="GO" id="GO:0030288">
    <property type="term" value="C:outer membrane-bounded periplasmic space"/>
    <property type="evidence" value="ECO:0007669"/>
    <property type="project" value="TreeGrafter"/>
</dbReference>
<evidence type="ECO:0000313" key="6">
    <source>
        <dbReference type="EMBL" id="ALG84877.1"/>
    </source>
</evidence>
<dbReference type="PANTHER" id="PTHR30532:SF21">
    <property type="entry name" value="SIDEROPHORE-BINDING LIPOPROTEIN YFIY-RELATED"/>
    <property type="match status" value="1"/>
</dbReference>
<dbReference type="Gene3D" id="3.40.50.1980">
    <property type="entry name" value="Nitrogenase molybdenum iron protein domain"/>
    <property type="match status" value="2"/>
</dbReference>
<dbReference type="OrthoDB" id="9793175at2"/>
<dbReference type="PATRIC" id="fig|1136941.3.peg.2166"/>
<dbReference type="InterPro" id="IPR006311">
    <property type="entry name" value="TAT_signal"/>
</dbReference>
<dbReference type="KEGG" id="goq:ACH46_10650"/>
<comment type="subcellular location">
    <subcellularLocation>
        <location evidence="1">Cell envelope</location>
    </subcellularLocation>
</comment>
<evidence type="ECO:0000313" key="7">
    <source>
        <dbReference type="Proteomes" id="UP000063789"/>
    </source>
</evidence>
<accession>A0A0N9NCS5</accession>